<comment type="caution">
    <text evidence="2">The sequence shown here is derived from an EMBL/GenBank/DDBJ whole genome shotgun (WGS) entry which is preliminary data.</text>
</comment>
<keyword evidence="1" id="KW-0812">Transmembrane</keyword>
<protein>
    <submittedName>
        <fullName evidence="2">Uncharacterized protein</fullName>
    </submittedName>
</protein>
<reference evidence="2 3" key="1">
    <citation type="journal article" date="2016" name="Nat. Commun.">
        <title>Thousands of microbial genomes shed light on interconnected biogeochemical processes in an aquifer system.</title>
        <authorList>
            <person name="Anantharaman K."/>
            <person name="Brown C.T."/>
            <person name="Hug L.A."/>
            <person name="Sharon I."/>
            <person name="Castelle C.J."/>
            <person name="Probst A.J."/>
            <person name="Thomas B.C."/>
            <person name="Singh A."/>
            <person name="Wilkins M.J."/>
            <person name="Karaoz U."/>
            <person name="Brodie E.L."/>
            <person name="Williams K.H."/>
            <person name="Hubbard S.S."/>
            <person name="Banfield J.F."/>
        </authorList>
    </citation>
    <scope>NUCLEOTIDE SEQUENCE [LARGE SCALE GENOMIC DNA]</scope>
</reference>
<name>A0A1G1Z425_9BACT</name>
<dbReference type="Proteomes" id="UP000178808">
    <property type="component" value="Unassembled WGS sequence"/>
</dbReference>
<organism evidence="2 3">
    <name type="scientific">Candidatus Colwellbacteria bacterium RIFCSPLOWO2_02_FULL_44_20b</name>
    <dbReference type="NCBI Taxonomy" id="1797691"/>
    <lineage>
        <taxon>Bacteria</taxon>
        <taxon>Candidatus Colwelliibacteriota</taxon>
    </lineage>
</organism>
<proteinExistence type="predicted"/>
<accession>A0A1G1Z425</accession>
<sequence>MRQGIYTLYFMNTSLIKKVLSPYFFVGLFVVVLLLIVLWPMLRTGGSQSVVYFSTGELYVGKLSFFPQLRLTDAYLLVTTKGGEDPSATNFQLAPLRDALWAPREVYLNRDQIIFYGPLDPQSKVAEALRSAQ</sequence>
<dbReference type="AlphaFoldDB" id="A0A1G1Z425"/>
<keyword evidence="1" id="KW-0472">Membrane</keyword>
<gene>
    <name evidence="2" type="ORF">A3I31_01245</name>
</gene>
<dbReference type="EMBL" id="MHIZ01000035">
    <property type="protein sequence ID" value="OGY59411.1"/>
    <property type="molecule type" value="Genomic_DNA"/>
</dbReference>
<keyword evidence="1" id="KW-1133">Transmembrane helix</keyword>
<evidence type="ECO:0000313" key="3">
    <source>
        <dbReference type="Proteomes" id="UP000178808"/>
    </source>
</evidence>
<evidence type="ECO:0000256" key="1">
    <source>
        <dbReference type="SAM" id="Phobius"/>
    </source>
</evidence>
<evidence type="ECO:0000313" key="2">
    <source>
        <dbReference type="EMBL" id="OGY59411.1"/>
    </source>
</evidence>
<feature type="transmembrane region" description="Helical" evidence="1">
    <location>
        <begin position="20"/>
        <end position="39"/>
    </location>
</feature>